<evidence type="ECO:0000256" key="4">
    <source>
        <dbReference type="ARBA" id="ARBA00022801"/>
    </source>
</evidence>
<keyword evidence="10" id="KW-1185">Reference proteome</keyword>
<keyword evidence="5 6" id="KW-0720">Serine protease</keyword>
<evidence type="ECO:0000256" key="6">
    <source>
        <dbReference type="RuleBase" id="RU004404"/>
    </source>
</evidence>
<dbReference type="Pfam" id="PF13205">
    <property type="entry name" value="Big_5"/>
    <property type="match status" value="1"/>
</dbReference>
<dbReference type="Gene3D" id="3.90.226.10">
    <property type="entry name" value="2-enoyl-CoA Hydratase, Chain A, domain 1"/>
    <property type="match status" value="1"/>
</dbReference>
<dbReference type="InterPro" id="IPR029045">
    <property type="entry name" value="ClpP/crotonase-like_dom_sf"/>
</dbReference>
<dbReference type="SMART" id="SM00245">
    <property type="entry name" value="TSPc"/>
    <property type="match status" value="1"/>
</dbReference>
<evidence type="ECO:0000256" key="5">
    <source>
        <dbReference type="ARBA" id="ARBA00022825"/>
    </source>
</evidence>
<accession>A0A3N9UH17</accession>
<dbReference type="EMBL" id="RRCT01000004">
    <property type="protein sequence ID" value="RQW75453.1"/>
    <property type="molecule type" value="Genomic_DNA"/>
</dbReference>
<dbReference type="Pfam" id="PF03572">
    <property type="entry name" value="Peptidase_S41"/>
    <property type="match status" value="1"/>
</dbReference>
<dbReference type="Gene3D" id="2.30.42.10">
    <property type="match status" value="1"/>
</dbReference>
<dbReference type="PANTHER" id="PTHR32060">
    <property type="entry name" value="TAIL-SPECIFIC PROTEASE"/>
    <property type="match status" value="1"/>
</dbReference>
<gene>
    <name evidence="9" type="ORF">EBB45_06825</name>
</gene>
<dbReference type="CDD" id="cd06782">
    <property type="entry name" value="cpPDZ_CPP-like"/>
    <property type="match status" value="1"/>
</dbReference>
<dbReference type="InterPro" id="IPR005151">
    <property type="entry name" value="Tail-specific_protease"/>
</dbReference>
<dbReference type="InterPro" id="IPR004447">
    <property type="entry name" value="Peptidase_S41A"/>
</dbReference>
<dbReference type="Gene3D" id="2.60.40.1220">
    <property type="match status" value="1"/>
</dbReference>
<dbReference type="SMART" id="SM00228">
    <property type="entry name" value="PDZ"/>
    <property type="match status" value="1"/>
</dbReference>
<dbReference type="InterPro" id="IPR041489">
    <property type="entry name" value="PDZ_6"/>
</dbReference>
<evidence type="ECO:0000313" key="10">
    <source>
        <dbReference type="Proteomes" id="UP000274033"/>
    </source>
</evidence>
<feature type="domain" description="PDZ" evidence="8">
    <location>
        <begin position="84"/>
        <end position="137"/>
    </location>
</feature>
<comment type="similarity">
    <text evidence="1 6">Belongs to the peptidase S41A family.</text>
</comment>
<feature type="signal peptide" evidence="7">
    <location>
        <begin position="1"/>
        <end position="23"/>
    </location>
</feature>
<sequence length="457" mass="49991">MKKIAPILFSLMLFLMLPLNTFASNLDDIKAIIESDYVGDIDGDLQSATTIEDVIEMLDPYSAYFTAQEYAAFTNSVDLKSVGIGVVLEKHDKGILIVDVIENGSAHKSDIVPGDIITKVGNRSTVDMTIEEAQSLILGEENTKVVLTILKTTGTTVEKLITRQSFTLPNVTTDLLYGNVGYISLNSFSMDGAKLVANAYNNLKKQGATSFILDLQYNGGGYVSTAEELIGMFPNALNAYRLRLSTGMYVTPAIKQTTQFPANTRVLVNRFSASASEMTAAALLDQKSAILYGETTYGKGTMQGFYELSDGSYLKLTIGEFIGPKGTYVKGVGVTPNIVTTTEPLYQAHYDSIKSKLTNYKQLKSLKNVPTTKMFNITFNKEISETISEDSIELIELGGDSIEFSYKVNGNQVMITPKEPLTPGAEYMLLTHPSIKDTKGKTLKTGIYLHITVKSEE</sequence>
<keyword evidence="3 7" id="KW-0732">Signal</keyword>
<evidence type="ECO:0000259" key="8">
    <source>
        <dbReference type="PROSITE" id="PS50106"/>
    </source>
</evidence>
<proteinExistence type="inferred from homology"/>
<dbReference type="CDD" id="cd07560">
    <property type="entry name" value="Peptidase_S41_CPP"/>
    <property type="match status" value="1"/>
</dbReference>
<comment type="caution">
    <text evidence="9">The sequence shown here is derived from an EMBL/GenBank/DDBJ whole genome shotgun (WGS) entry which is preliminary data.</text>
</comment>
<dbReference type="GO" id="GO:0004175">
    <property type="term" value="F:endopeptidase activity"/>
    <property type="evidence" value="ECO:0007669"/>
    <property type="project" value="TreeGrafter"/>
</dbReference>
<protein>
    <submittedName>
        <fullName evidence="9">PDZ domain-containing protein</fullName>
    </submittedName>
</protein>
<dbReference type="GO" id="GO:0008236">
    <property type="term" value="F:serine-type peptidase activity"/>
    <property type="evidence" value="ECO:0007669"/>
    <property type="project" value="UniProtKB-KW"/>
</dbReference>
<evidence type="ECO:0000256" key="2">
    <source>
        <dbReference type="ARBA" id="ARBA00022670"/>
    </source>
</evidence>
<reference evidence="9 10" key="1">
    <citation type="journal article" date="2013" name="J. Microbiol.">
        <title>Lysinibacillus chungkukjangi sp. nov., isolated from Chungkukjang, Korean fermented soybean food.</title>
        <authorList>
            <person name="Kim S.J."/>
            <person name="Jang Y.H."/>
            <person name="Hamada M."/>
            <person name="Ahn J.H."/>
            <person name="Weon H.Y."/>
            <person name="Suzuki K."/>
            <person name="Whang K.S."/>
            <person name="Kwon S.W."/>
        </authorList>
    </citation>
    <scope>NUCLEOTIDE SEQUENCE [LARGE SCALE GENOMIC DNA]</scope>
    <source>
        <strain evidence="9 10">MCCC 1A12701</strain>
    </source>
</reference>
<dbReference type="InterPro" id="IPR001478">
    <property type="entry name" value="PDZ"/>
</dbReference>
<dbReference type="Pfam" id="PF17820">
    <property type="entry name" value="PDZ_6"/>
    <property type="match status" value="1"/>
</dbReference>
<dbReference type="InterPro" id="IPR014755">
    <property type="entry name" value="Cu-Rt/internalin_Ig-like"/>
</dbReference>
<dbReference type="PROSITE" id="PS50106">
    <property type="entry name" value="PDZ"/>
    <property type="match status" value="1"/>
</dbReference>
<keyword evidence="2 6" id="KW-0645">Protease</keyword>
<evidence type="ECO:0000313" key="9">
    <source>
        <dbReference type="EMBL" id="RQW75453.1"/>
    </source>
</evidence>
<dbReference type="InterPro" id="IPR032812">
    <property type="entry name" value="SbsA_Ig"/>
</dbReference>
<dbReference type="InterPro" id="IPR036034">
    <property type="entry name" value="PDZ_sf"/>
</dbReference>
<dbReference type="Proteomes" id="UP000274033">
    <property type="component" value="Unassembled WGS sequence"/>
</dbReference>
<name>A0A3N9UH17_9BACI</name>
<dbReference type="GO" id="GO:0006508">
    <property type="term" value="P:proteolysis"/>
    <property type="evidence" value="ECO:0007669"/>
    <property type="project" value="UniProtKB-KW"/>
</dbReference>
<dbReference type="GO" id="GO:0007165">
    <property type="term" value="P:signal transduction"/>
    <property type="evidence" value="ECO:0007669"/>
    <property type="project" value="TreeGrafter"/>
</dbReference>
<evidence type="ECO:0000256" key="7">
    <source>
        <dbReference type="SAM" id="SignalP"/>
    </source>
</evidence>
<dbReference type="RefSeq" id="WP_124763755.1">
    <property type="nucleotide sequence ID" value="NZ_JAFBDY010000003.1"/>
</dbReference>
<evidence type="ECO:0000256" key="3">
    <source>
        <dbReference type="ARBA" id="ARBA00022729"/>
    </source>
</evidence>
<organism evidence="9 10">
    <name type="scientific">Lysinibacillus composti</name>
    <dbReference type="NCBI Taxonomy" id="720633"/>
    <lineage>
        <taxon>Bacteria</taxon>
        <taxon>Bacillati</taxon>
        <taxon>Bacillota</taxon>
        <taxon>Bacilli</taxon>
        <taxon>Bacillales</taxon>
        <taxon>Bacillaceae</taxon>
        <taxon>Lysinibacillus</taxon>
    </lineage>
</organism>
<dbReference type="NCBIfam" id="TIGR00225">
    <property type="entry name" value="prc"/>
    <property type="match status" value="1"/>
</dbReference>
<dbReference type="OrthoDB" id="9812068at2"/>
<dbReference type="GO" id="GO:0030288">
    <property type="term" value="C:outer membrane-bounded periplasmic space"/>
    <property type="evidence" value="ECO:0007669"/>
    <property type="project" value="TreeGrafter"/>
</dbReference>
<evidence type="ECO:0000256" key="1">
    <source>
        <dbReference type="ARBA" id="ARBA00009179"/>
    </source>
</evidence>
<dbReference type="Gene3D" id="3.30.750.44">
    <property type="match status" value="1"/>
</dbReference>
<dbReference type="SUPFAM" id="SSF52096">
    <property type="entry name" value="ClpP/crotonase"/>
    <property type="match status" value="1"/>
</dbReference>
<dbReference type="AlphaFoldDB" id="A0A3N9UH17"/>
<keyword evidence="4 6" id="KW-0378">Hydrolase</keyword>
<dbReference type="SUPFAM" id="SSF50156">
    <property type="entry name" value="PDZ domain-like"/>
    <property type="match status" value="1"/>
</dbReference>
<dbReference type="PANTHER" id="PTHR32060:SF22">
    <property type="entry name" value="CARBOXYL-TERMINAL-PROCESSING PEPTIDASE 3, CHLOROPLASTIC"/>
    <property type="match status" value="1"/>
</dbReference>
<feature type="chain" id="PRO_5018123051" evidence="7">
    <location>
        <begin position="24"/>
        <end position="457"/>
    </location>
</feature>